<reference evidence="6" key="1">
    <citation type="submission" date="2022-11" db="UniProtKB">
        <authorList>
            <consortium name="WormBaseParasite"/>
        </authorList>
    </citation>
    <scope>IDENTIFICATION</scope>
</reference>
<evidence type="ECO:0000259" key="4">
    <source>
        <dbReference type="Pfam" id="PF00689"/>
    </source>
</evidence>
<dbReference type="PANTHER" id="PTHR43294:SF21">
    <property type="entry name" value="CATION TRANSPORTING ATPASE"/>
    <property type="match status" value="1"/>
</dbReference>
<dbReference type="GO" id="GO:0005391">
    <property type="term" value="F:P-type sodium:potassium-exchanging transporter activity"/>
    <property type="evidence" value="ECO:0007669"/>
    <property type="project" value="TreeGrafter"/>
</dbReference>
<dbReference type="AlphaFoldDB" id="A0A914X985"/>
<comment type="subcellular location">
    <subcellularLocation>
        <location evidence="1">Cell membrane</location>
        <topology evidence="1">Multi-pass membrane protein</topology>
    </subcellularLocation>
</comment>
<dbReference type="WBParaSite" id="PSAMB.scaffold733size45075.g8397.t1">
    <property type="protein sequence ID" value="PSAMB.scaffold733size45075.g8397.t1"/>
    <property type="gene ID" value="PSAMB.scaffold733size45075.g8397"/>
</dbReference>
<keyword evidence="3" id="KW-1133">Transmembrane helix</keyword>
<evidence type="ECO:0000313" key="5">
    <source>
        <dbReference type="Proteomes" id="UP000887566"/>
    </source>
</evidence>
<dbReference type="InterPro" id="IPR023298">
    <property type="entry name" value="ATPase_P-typ_TM_dom_sf"/>
</dbReference>
<organism evidence="5 6">
    <name type="scientific">Plectus sambesii</name>
    <dbReference type="NCBI Taxonomy" id="2011161"/>
    <lineage>
        <taxon>Eukaryota</taxon>
        <taxon>Metazoa</taxon>
        <taxon>Ecdysozoa</taxon>
        <taxon>Nematoda</taxon>
        <taxon>Chromadorea</taxon>
        <taxon>Plectida</taxon>
        <taxon>Plectina</taxon>
        <taxon>Plectoidea</taxon>
        <taxon>Plectidae</taxon>
        <taxon>Plectus</taxon>
    </lineage>
</organism>
<proteinExistence type="predicted"/>
<dbReference type="GO" id="GO:1902600">
    <property type="term" value="P:proton transmembrane transport"/>
    <property type="evidence" value="ECO:0007669"/>
    <property type="project" value="TreeGrafter"/>
</dbReference>
<feature type="domain" description="Cation-transporting P-type ATPase C-terminal" evidence="4">
    <location>
        <begin position="8"/>
        <end position="96"/>
    </location>
</feature>
<name>A0A914X985_9BILA</name>
<dbReference type="GO" id="GO:0036376">
    <property type="term" value="P:sodium ion export across plasma membrane"/>
    <property type="evidence" value="ECO:0007669"/>
    <property type="project" value="TreeGrafter"/>
</dbReference>
<dbReference type="GO" id="GO:0006883">
    <property type="term" value="P:intracellular sodium ion homeostasis"/>
    <property type="evidence" value="ECO:0007669"/>
    <property type="project" value="TreeGrafter"/>
</dbReference>
<protein>
    <submittedName>
        <fullName evidence="6">Cation-transporting P-type ATPase C-terminal domain-containing protein</fullName>
    </submittedName>
</protein>
<dbReference type="GO" id="GO:1990573">
    <property type="term" value="P:potassium ion import across plasma membrane"/>
    <property type="evidence" value="ECO:0007669"/>
    <property type="project" value="TreeGrafter"/>
</dbReference>
<dbReference type="Proteomes" id="UP000887566">
    <property type="component" value="Unplaced"/>
</dbReference>
<dbReference type="Gene3D" id="1.20.1110.10">
    <property type="entry name" value="Calcium-transporting ATPase, transmembrane domain"/>
    <property type="match status" value="1"/>
</dbReference>
<evidence type="ECO:0000256" key="2">
    <source>
        <dbReference type="ARBA" id="ARBA00022475"/>
    </source>
</evidence>
<sequence>MYIQAQGCAAYHLTLVMSQVGHFFLCTTLRTSIVQQMPSRLSILSVLIETLLLCFFVYTPGVQIVMGTAAPPGEVWIFPLVFFLIMLIFNEVRKYIIRSKPRGLLSGMLKW</sequence>
<keyword evidence="3" id="KW-0812">Transmembrane</keyword>
<feature type="transmembrane region" description="Helical" evidence="3">
    <location>
        <begin position="41"/>
        <end position="63"/>
    </location>
</feature>
<dbReference type="SUPFAM" id="SSF81665">
    <property type="entry name" value="Calcium ATPase, transmembrane domain M"/>
    <property type="match status" value="1"/>
</dbReference>
<accession>A0A914X985</accession>
<dbReference type="InterPro" id="IPR006068">
    <property type="entry name" value="ATPase_P-typ_cation-transptr_C"/>
</dbReference>
<keyword evidence="3" id="KW-0472">Membrane</keyword>
<dbReference type="PANTHER" id="PTHR43294">
    <property type="entry name" value="SODIUM/POTASSIUM-TRANSPORTING ATPASE SUBUNIT ALPHA"/>
    <property type="match status" value="1"/>
</dbReference>
<dbReference type="GO" id="GO:0030007">
    <property type="term" value="P:intracellular potassium ion homeostasis"/>
    <property type="evidence" value="ECO:0007669"/>
    <property type="project" value="TreeGrafter"/>
</dbReference>
<keyword evidence="2" id="KW-1003">Cell membrane</keyword>
<keyword evidence="5" id="KW-1185">Reference proteome</keyword>
<feature type="transmembrane region" description="Helical" evidence="3">
    <location>
        <begin position="75"/>
        <end position="92"/>
    </location>
</feature>
<dbReference type="GO" id="GO:0005886">
    <property type="term" value="C:plasma membrane"/>
    <property type="evidence" value="ECO:0007669"/>
    <property type="project" value="UniProtKB-SubCell"/>
</dbReference>
<evidence type="ECO:0000256" key="3">
    <source>
        <dbReference type="SAM" id="Phobius"/>
    </source>
</evidence>
<dbReference type="Pfam" id="PF00689">
    <property type="entry name" value="Cation_ATPase_C"/>
    <property type="match status" value="1"/>
</dbReference>
<dbReference type="InterPro" id="IPR050510">
    <property type="entry name" value="Cation_transp_ATPase_P-type"/>
</dbReference>
<evidence type="ECO:0000256" key="1">
    <source>
        <dbReference type="ARBA" id="ARBA00004651"/>
    </source>
</evidence>
<evidence type="ECO:0000313" key="6">
    <source>
        <dbReference type="WBParaSite" id="PSAMB.scaffold733size45075.g8397.t1"/>
    </source>
</evidence>